<proteinExistence type="predicted"/>
<keyword evidence="1" id="KW-0328">Glycosyltransferase</keyword>
<protein>
    <submittedName>
        <fullName evidence="4">Glycosyltransferase family 2 protein</fullName>
    </submittedName>
</protein>
<accession>A0A3R6GIV4</accession>
<dbReference type="PANTHER" id="PTHR22916">
    <property type="entry name" value="GLYCOSYLTRANSFERASE"/>
    <property type="match status" value="1"/>
</dbReference>
<name>A0A3R6GIV4_9FIRM</name>
<comment type="caution">
    <text evidence="4">The sequence shown here is derived from an EMBL/GenBank/DDBJ whole genome shotgun (WGS) entry which is preliminary data.</text>
</comment>
<keyword evidence="2 4" id="KW-0808">Transferase</keyword>
<organism evidence="4 5">
    <name type="scientific">Roseburia inulinivorans</name>
    <dbReference type="NCBI Taxonomy" id="360807"/>
    <lineage>
        <taxon>Bacteria</taxon>
        <taxon>Bacillati</taxon>
        <taxon>Bacillota</taxon>
        <taxon>Clostridia</taxon>
        <taxon>Lachnospirales</taxon>
        <taxon>Lachnospiraceae</taxon>
        <taxon>Roseburia</taxon>
    </lineage>
</organism>
<sequence length="314" mass="37198">MLSIVIPVHNSEKYLRRCIDSIVNQTYRDIEIILVENNSTDSSANICEEYKIRDKRVKFFREYKEGAAAARNCGIYYAKGEYITFVDSDDYLVENAYEHIMHKIEETKADLVCYSFMFIDENERKLNWYTPNLSQYNKKSDICGADVASIYLTSRDIEGFGWNKVFCKSIFIDNDIKFDETKKSYEDMAILFDAICCCNKAVLLPERLYFYRQVSNSLSHGKYVRKDIEYNDSVNHIIKRAESIGLKKQAEVFWLSRKIYSLYEEYKCHIQIMNGSLINRSELLYDIWLIVRYYRSEKIKMIFKLLVVAIIYCR</sequence>
<evidence type="ECO:0000313" key="4">
    <source>
        <dbReference type="EMBL" id="RHF85118.1"/>
    </source>
</evidence>
<dbReference type="Pfam" id="PF00535">
    <property type="entry name" value="Glycos_transf_2"/>
    <property type="match status" value="1"/>
</dbReference>
<feature type="domain" description="Glycosyltransferase 2-like" evidence="3">
    <location>
        <begin position="3"/>
        <end position="134"/>
    </location>
</feature>
<evidence type="ECO:0000313" key="5">
    <source>
        <dbReference type="Proteomes" id="UP000283701"/>
    </source>
</evidence>
<dbReference type="Gene3D" id="3.90.550.10">
    <property type="entry name" value="Spore Coat Polysaccharide Biosynthesis Protein SpsA, Chain A"/>
    <property type="match status" value="1"/>
</dbReference>
<dbReference type="AlphaFoldDB" id="A0A3R6GIV4"/>
<evidence type="ECO:0000256" key="1">
    <source>
        <dbReference type="ARBA" id="ARBA00022676"/>
    </source>
</evidence>
<evidence type="ECO:0000256" key="2">
    <source>
        <dbReference type="ARBA" id="ARBA00022679"/>
    </source>
</evidence>
<dbReference type="RefSeq" id="WP_118202817.1">
    <property type="nucleotide sequence ID" value="NZ_QRHP01000005.1"/>
</dbReference>
<dbReference type="GO" id="GO:0016757">
    <property type="term" value="F:glycosyltransferase activity"/>
    <property type="evidence" value="ECO:0007669"/>
    <property type="project" value="UniProtKB-KW"/>
</dbReference>
<reference evidence="4 5" key="1">
    <citation type="submission" date="2018-08" db="EMBL/GenBank/DDBJ databases">
        <title>A genome reference for cultivated species of the human gut microbiota.</title>
        <authorList>
            <person name="Zou Y."/>
            <person name="Xue W."/>
            <person name="Luo G."/>
        </authorList>
    </citation>
    <scope>NUCLEOTIDE SEQUENCE [LARGE SCALE GENOMIC DNA]</scope>
    <source>
        <strain evidence="4 5">AM23-23AC</strain>
    </source>
</reference>
<dbReference type="InterPro" id="IPR001173">
    <property type="entry name" value="Glyco_trans_2-like"/>
</dbReference>
<evidence type="ECO:0000259" key="3">
    <source>
        <dbReference type="Pfam" id="PF00535"/>
    </source>
</evidence>
<dbReference type="PANTHER" id="PTHR22916:SF51">
    <property type="entry name" value="GLYCOSYLTRANSFERASE EPSH-RELATED"/>
    <property type="match status" value="1"/>
</dbReference>
<dbReference type="InterPro" id="IPR029044">
    <property type="entry name" value="Nucleotide-diphossugar_trans"/>
</dbReference>
<gene>
    <name evidence="4" type="ORF">DW654_06835</name>
</gene>
<dbReference type="SUPFAM" id="SSF53448">
    <property type="entry name" value="Nucleotide-diphospho-sugar transferases"/>
    <property type="match status" value="1"/>
</dbReference>
<dbReference type="EMBL" id="QRHP01000005">
    <property type="protein sequence ID" value="RHF85118.1"/>
    <property type="molecule type" value="Genomic_DNA"/>
</dbReference>
<dbReference type="Proteomes" id="UP000283701">
    <property type="component" value="Unassembled WGS sequence"/>
</dbReference>
<dbReference type="CDD" id="cd00761">
    <property type="entry name" value="Glyco_tranf_GTA_type"/>
    <property type="match status" value="1"/>
</dbReference>